<gene>
    <name evidence="1" type="ORF">Vadar_029885</name>
</gene>
<protein>
    <submittedName>
        <fullName evidence="1">Uncharacterized protein</fullName>
    </submittedName>
</protein>
<evidence type="ECO:0000313" key="2">
    <source>
        <dbReference type="Proteomes" id="UP000828048"/>
    </source>
</evidence>
<reference evidence="1 2" key="1">
    <citation type="journal article" date="2021" name="Hortic Res">
        <title>High-quality reference genome and annotation aids understanding of berry development for evergreen blueberry (Vaccinium darrowii).</title>
        <authorList>
            <person name="Yu J."/>
            <person name="Hulse-Kemp A.M."/>
            <person name="Babiker E."/>
            <person name="Staton M."/>
        </authorList>
    </citation>
    <scope>NUCLEOTIDE SEQUENCE [LARGE SCALE GENOMIC DNA]</scope>
    <source>
        <strain evidence="2">cv. NJ 8807/NJ 8810</strain>
        <tissue evidence="1">Young leaf</tissue>
    </source>
</reference>
<evidence type="ECO:0000313" key="1">
    <source>
        <dbReference type="EMBL" id="KAH7864467.1"/>
    </source>
</evidence>
<organism evidence="1 2">
    <name type="scientific">Vaccinium darrowii</name>
    <dbReference type="NCBI Taxonomy" id="229202"/>
    <lineage>
        <taxon>Eukaryota</taxon>
        <taxon>Viridiplantae</taxon>
        <taxon>Streptophyta</taxon>
        <taxon>Embryophyta</taxon>
        <taxon>Tracheophyta</taxon>
        <taxon>Spermatophyta</taxon>
        <taxon>Magnoliopsida</taxon>
        <taxon>eudicotyledons</taxon>
        <taxon>Gunneridae</taxon>
        <taxon>Pentapetalae</taxon>
        <taxon>asterids</taxon>
        <taxon>Ericales</taxon>
        <taxon>Ericaceae</taxon>
        <taxon>Vaccinioideae</taxon>
        <taxon>Vaccinieae</taxon>
        <taxon>Vaccinium</taxon>
    </lineage>
</organism>
<comment type="caution">
    <text evidence="1">The sequence shown here is derived from an EMBL/GenBank/DDBJ whole genome shotgun (WGS) entry which is preliminary data.</text>
</comment>
<name>A0ACB7ZG96_9ERIC</name>
<proteinExistence type="predicted"/>
<dbReference type="Proteomes" id="UP000828048">
    <property type="component" value="Chromosome 12"/>
</dbReference>
<keyword evidence="2" id="KW-1185">Reference proteome</keyword>
<dbReference type="EMBL" id="CM037162">
    <property type="protein sequence ID" value="KAH7864467.1"/>
    <property type="molecule type" value="Genomic_DNA"/>
</dbReference>
<sequence>MLVSVKSKRGIQQATVMITHQTIFLAFIFILSSTFTSPIHSLTLSTSSRWIVSPATGGHRYKLKCINWVGHLHTMVPEGLHKQPLNTIASAISSMGFNCVRLTWPTYMFTRPDYSSLTVAQSLDQWRLCGAKAGMARNNPNLLGLRVWEAQEAVVEGLGAMDIVVVLDNHVSLPKWCCSDYDGNGFFGDEYFDPDEWLQGLTTVATRYAGNPTVVAMSMRNELRGPRQIPRDWYKYMRQGAEAIHQANPDVLVIVSGLSYDTNLDFLKYTPLDVNIGNKLVYEAHWYPFGNPTEKWLNQTNGFCGTVTQKFLAQSGFLGFGPNPVPLFLSEFGLDQTGRNEAQNRYLSCLLGLVAERDLDWAFWTLQGSYMLREGKVDPEETYGALTFDWGNVRNPSMLKRMQLIQQITYDPKSNNPSYQVMYHPQTGQCVHGNQPPVYLTDCQNWSKWSYDRDGGPIRLLGSNPSCLSVAGDGFSVGFSDDCSGQQSTWTLVSGSKFHIAAKDEQGSLLCLDLDSSPSSSGISIVTKKCLCLGNDGKDVPMCDENPQRQWFTFITSNT</sequence>
<accession>A0ACB7ZG96</accession>